<organism evidence="10 11">
    <name type="scientific">Paenacidovorax caeni</name>
    <dbReference type="NCBI Taxonomy" id="343013"/>
    <lineage>
        <taxon>Bacteria</taxon>
        <taxon>Pseudomonadati</taxon>
        <taxon>Pseudomonadota</taxon>
        <taxon>Betaproteobacteria</taxon>
        <taxon>Burkholderiales</taxon>
        <taxon>Comamonadaceae</taxon>
        <taxon>Paenacidovorax</taxon>
    </lineage>
</organism>
<keyword evidence="4" id="KW-0547">Nucleotide-binding</keyword>
<evidence type="ECO:0000256" key="2">
    <source>
        <dbReference type="ARBA" id="ARBA00022475"/>
    </source>
</evidence>
<evidence type="ECO:0000259" key="9">
    <source>
        <dbReference type="Pfam" id="PF18967"/>
    </source>
</evidence>
<feature type="domain" description="Pycsar effector protein" evidence="9">
    <location>
        <begin position="2"/>
        <end position="61"/>
    </location>
</feature>
<keyword evidence="5 8" id="KW-1133">Transmembrane helix</keyword>
<keyword evidence="2" id="KW-1003">Cell membrane</keyword>
<evidence type="ECO:0000256" key="3">
    <source>
        <dbReference type="ARBA" id="ARBA00022692"/>
    </source>
</evidence>
<keyword evidence="7 8" id="KW-0472">Membrane</keyword>
<evidence type="ECO:0000256" key="7">
    <source>
        <dbReference type="ARBA" id="ARBA00023136"/>
    </source>
</evidence>
<dbReference type="EMBL" id="FPBX01000053">
    <property type="protein sequence ID" value="SFU97325.1"/>
    <property type="molecule type" value="Genomic_DNA"/>
</dbReference>
<feature type="transmembrane region" description="Helical" evidence="8">
    <location>
        <begin position="43"/>
        <end position="62"/>
    </location>
</feature>
<protein>
    <recommendedName>
        <fullName evidence="9">Pycsar effector protein domain-containing protein</fullName>
    </recommendedName>
</protein>
<sequence length="64" mass="7430">MPRADYVMRFESVSEHDILKDIAAQIHRNAEIAQEKHEYVKKCLGWSLFAVIPWIATVGLLVKY</sequence>
<keyword evidence="11" id="KW-1185">Reference proteome</keyword>
<comment type="subcellular location">
    <subcellularLocation>
        <location evidence="1">Cell membrane</location>
    </subcellularLocation>
</comment>
<dbReference type="AlphaFoldDB" id="A0A1I7KIR1"/>
<evidence type="ECO:0000256" key="1">
    <source>
        <dbReference type="ARBA" id="ARBA00004236"/>
    </source>
</evidence>
<evidence type="ECO:0000313" key="11">
    <source>
        <dbReference type="Proteomes" id="UP000183656"/>
    </source>
</evidence>
<evidence type="ECO:0000313" key="10">
    <source>
        <dbReference type="EMBL" id="SFU97325.1"/>
    </source>
</evidence>
<evidence type="ECO:0000256" key="6">
    <source>
        <dbReference type="ARBA" id="ARBA00023118"/>
    </source>
</evidence>
<dbReference type="STRING" id="343013.SAMN04489707_105312"/>
<gene>
    <name evidence="10" type="ORF">SAMN04489707_105312</name>
</gene>
<reference evidence="10 11" key="1">
    <citation type="submission" date="2016-10" db="EMBL/GenBank/DDBJ databases">
        <authorList>
            <person name="de Groot N.N."/>
        </authorList>
    </citation>
    <scope>NUCLEOTIDE SEQUENCE [LARGE SCALE GENOMIC DNA]</scope>
    <source>
        <strain evidence="10 11">R-24608</strain>
    </source>
</reference>
<name>A0A1I7KIR1_9BURK</name>
<dbReference type="InterPro" id="IPR043760">
    <property type="entry name" value="PycTM_dom"/>
</dbReference>
<evidence type="ECO:0000256" key="5">
    <source>
        <dbReference type="ARBA" id="ARBA00022989"/>
    </source>
</evidence>
<dbReference type="Proteomes" id="UP000183656">
    <property type="component" value="Unassembled WGS sequence"/>
</dbReference>
<keyword evidence="3 8" id="KW-0812">Transmembrane</keyword>
<evidence type="ECO:0000256" key="4">
    <source>
        <dbReference type="ARBA" id="ARBA00022741"/>
    </source>
</evidence>
<evidence type="ECO:0000256" key="8">
    <source>
        <dbReference type="SAM" id="Phobius"/>
    </source>
</evidence>
<accession>A0A1I7KIR1</accession>
<dbReference type="Pfam" id="PF18967">
    <property type="entry name" value="PycTM"/>
    <property type="match status" value="1"/>
</dbReference>
<keyword evidence="6" id="KW-0051">Antiviral defense</keyword>
<proteinExistence type="predicted"/>